<keyword evidence="5" id="KW-1185">Reference proteome</keyword>
<dbReference type="CDD" id="cd12843">
    <property type="entry name" value="Bvu_2165_C_like"/>
    <property type="match status" value="1"/>
</dbReference>
<dbReference type="InterPro" id="IPR049893">
    <property type="entry name" value="Bvu_2165-like_IHF-HU-DNA_bdg"/>
</dbReference>
<keyword evidence="1 4" id="KW-0238">DNA-binding</keyword>
<dbReference type="Pfam" id="PF14734">
    <property type="entry name" value="DUF4469"/>
    <property type="match status" value="1"/>
</dbReference>
<proteinExistence type="predicted"/>
<dbReference type="InterPro" id="IPR010992">
    <property type="entry name" value="IHF-like_DNA-bd_dom_sf"/>
</dbReference>
<evidence type="ECO:0000259" key="2">
    <source>
        <dbReference type="Pfam" id="PF14734"/>
    </source>
</evidence>
<comment type="caution">
    <text evidence="4">The sequence shown here is derived from an EMBL/GenBank/DDBJ whole genome shotgun (WGS) entry which is preliminary data.</text>
</comment>
<dbReference type="EMBL" id="JAUQSY010000001">
    <property type="protein sequence ID" value="MDO7873231.1"/>
    <property type="molecule type" value="Genomic_DNA"/>
</dbReference>
<organism evidence="4 5">
    <name type="scientific">Hymenobacter aranciens</name>
    <dbReference type="NCBI Taxonomy" id="3063996"/>
    <lineage>
        <taxon>Bacteria</taxon>
        <taxon>Pseudomonadati</taxon>
        <taxon>Bacteroidota</taxon>
        <taxon>Cytophagia</taxon>
        <taxon>Cytophagales</taxon>
        <taxon>Hymenobacteraceae</taxon>
        <taxon>Hymenobacter</taxon>
    </lineage>
</organism>
<dbReference type="Proteomes" id="UP001176429">
    <property type="component" value="Unassembled WGS sequence"/>
</dbReference>
<protein>
    <submittedName>
        <fullName evidence="4">DNA-binding domain-containing protein</fullName>
    </submittedName>
</protein>
<evidence type="ECO:0000256" key="1">
    <source>
        <dbReference type="ARBA" id="ARBA00023125"/>
    </source>
</evidence>
<evidence type="ECO:0000313" key="4">
    <source>
        <dbReference type="EMBL" id="MDO7873231.1"/>
    </source>
</evidence>
<evidence type="ECO:0000313" key="5">
    <source>
        <dbReference type="Proteomes" id="UP001176429"/>
    </source>
</evidence>
<reference evidence="4" key="1">
    <citation type="submission" date="2023-07" db="EMBL/GenBank/DDBJ databases">
        <authorList>
            <person name="Kim M.K."/>
        </authorList>
    </citation>
    <scope>NUCLEOTIDE SEQUENCE</scope>
    <source>
        <strain evidence="4">ASUV-10-1</strain>
    </source>
</reference>
<dbReference type="GO" id="GO:0003677">
    <property type="term" value="F:DNA binding"/>
    <property type="evidence" value="ECO:0007669"/>
    <property type="project" value="UniProtKB-KW"/>
</dbReference>
<dbReference type="Gene3D" id="2.70.50.70">
    <property type="match status" value="1"/>
</dbReference>
<feature type="domain" description="DUF4469" evidence="2">
    <location>
        <begin position="135"/>
        <end position="214"/>
    </location>
</feature>
<dbReference type="RefSeq" id="WP_305004544.1">
    <property type="nucleotide sequence ID" value="NZ_JAUQSY010000001.1"/>
</dbReference>
<name>A0ABT9B4N9_9BACT</name>
<evidence type="ECO:0000259" key="3">
    <source>
        <dbReference type="Pfam" id="PF14848"/>
    </source>
</evidence>
<accession>A0ABT9B4N9</accession>
<feature type="domain" description="Bvu-2165-like IHF-HU-like DNA-binding" evidence="3">
    <location>
        <begin position="4"/>
        <end position="117"/>
    </location>
</feature>
<dbReference type="Pfam" id="PF14848">
    <property type="entry name" value="HU-DNA_bdg"/>
    <property type="match status" value="1"/>
</dbReference>
<gene>
    <name evidence="4" type="ORF">Q5H93_00695</name>
</gene>
<sequence>MDISYSLIDNKLTPAPNDLRAQVQITNTATIEDLAADVVRPGSTVTKAEFLAMYEEFKMAAIRRAQRGESVVTDLFILRPALTGVWRDANDTFDPQRHRGHLRLSAGTVLRQAETELSFVLVRAVSQSEPRPERLEDLLTDAVNGALTKGNLAHLRGTNLKYDPADLDQGLFFVKTTGSSAPVRVERVKKNAPSEQLFVVPGTLTAGTYRLEVRS</sequence>
<dbReference type="Gene3D" id="4.10.520.10">
    <property type="entry name" value="IHF-like DNA-binding proteins"/>
    <property type="match status" value="1"/>
</dbReference>
<dbReference type="InterPro" id="IPR027824">
    <property type="entry name" value="DUF4469"/>
</dbReference>